<gene>
    <name evidence="7" type="primary">nhaA</name>
    <name evidence="8" type="ORF">Lysil_0809</name>
</gene>
<protein>
    <recommendedName>
        <fullName evidence="7">Na(+)/H(+) antiporter NhaA</fullName>
    </recommendedName>
    <alternativeName>
        <fullName evidence="7">Sodium/proton antiporter NhaA</fullName>
    </alternativeName>
</protein>
<dbReference type="NCBIfam" id="NF007112">
    <property type="entry name" value="PRK09561.1"/>
    <property type="match status" value="1"/>
</dbReference>
<evidence type="ECO:0000313" key="8">
    <source>
        <dbReference type="EMBL" id="PNS09180.1"/>
    </source>
</evidence>
<comment type="function">
    <text evidence="7">Na(+)/H(+) antiporter that extrudes sodium in exchange for external protons.</text>
</comment>
<comment type="subcellular location">
    <subcellularLocation>
        <location evidence="1">Cell inner membrane</location>
        <topology evidence="1">Multi-pass membrane protein</topology>
    </subcellularLocation>
    <subcellularLocation>
        <location evidence="7">Cell membrane</location>
        <topology evidence="7">Multi-pass membrane protein</topology>
    </subcellularLocation>
</comment>
<keyword evidence="7" id="KW-0050">Antiport</keyword>
<feature type="transmembrane region" description="Helical" evidence="7">
    <location>
        <begin position="110"/>
        <end position="130"/>
    </location>
</feature>
<feature type="transmembrane region" description="Helical" evidence="7">
    <location>
        <begin position="168"/>
        <end position="191"/>
    </location>
</feature>
<feature type="transmembrane region" description="Helical" evidence="7">
    <location>
        <begin position="66"/>
        <end position="90"/>
    </location>
</feature>
<feature type="transmembrane region" description="Helical" evidence="7">
    <location>
        <begin position="278"/>
        <end position="296"/>
    </location>
</feature>
<feature type="transmembrane region" description="Helical" evidence="7">
    <location>
        <begin position="379"/>
        <end position="399"/>
    </location>
</feature>
<dbReference type="Pfam" id="PF06965">
    <property type="entry name" value="Na_H_antiport_1"/>
    <property type="match status" value="1"/>
</dbReference>
<keyword evidence="4 7" id="KW-1133">Transmembrane helix</keyword>
<comment type="caution">
    <text evidence="8">The sequence shown here is derived from an EMBL/GenBank/DDBJ whole genome shotgun (WGS) entry which is preliminary data.</text>
</comment>
<dbReference type="InterPro" id="IPR023171">
    <property type="entry name" value="Na/H_antiporter_dom_sf"/>
</dbReference>
<evidence type="ECO:0000256" key="4">
    <source>
        <dbReference type="ARBA" id="ARBA00022989"/>
    </source>
</evidence>
<evidence type="ECO:0000256" key="6">
    <source>
        <dbReference type="ARBA" id="ARBA00023201"/>
    </source>
</evidence>
<feature type="transmembrane region" description="Helical" evidence="7">
    <location>
        <begin position="308"/>
        <end position="330"/>
    </location>
</feature>
<evidence type="ECO:0000256" key="2">
    <source>
        <dbReference type="ARBA" id="ARBA00022475"/>
    </source>
</evidence>
<comment type="catalytic activity">
    <reaction evidence="7">
        <text>Na(+)(in) + 2 H(+)(out) = Na(+)(out) + 2 H(+)(in)</text>
        <dbReference type="Rhea" id="RHEA:29251"/>
        <dbReference type="ChEBI" id="CHEBI:15378"/>
        <dbReference type="ChEBI" id="CHEBI:29101"/>
    </reaction>
</comment>
<feature type="transmembrane region" description="Helical" evidence="7">
    <location>
        <begin position="23"/>
        <end position="46"/>
    </location>
</feature>
<proteinExistence type="inferred from homology"/>
<dbReference type="GO" id="GO:0005886">
    <property type="term" value="C:plasma membrane"/>
    <property type="evidence" value="ECO:0007669"/>
    <property type="project" value="UniProtKB-SubCell"/>
</dbReference>
<dbReference type="RefSeq" id="WP_165782378.1">
    <property type="nucleotide sequence ID" value="NZ_NPZB01000001.1"/>
</dbReference>
<dbReference type="NCBIfam" id="NF007111">
    <property type="entry name" value="PRK09560.1"/>
    <property type="match status" value="1"/>
</dbReference>
<keyword evidence="9" id="KW-1185">Reference proteome</keyword>
<evidence type="ECO:0000313" key="9">
    <source>
        <dbReference type="Proteomes" id="UP000236220"/>
    </source>
</evidence>
<keyword evidence="3 7" id="KW-0812">Transmembrane</keyword>
<keyword evidence="7" id="KW-0915">Sodium</keyword>
<feature type="transmembrane region" description="Helical" evidence="7">
    <location>
        <begin position="350"/>
        <end position="372"/>
    </location>
</feature>
<dbReference type="HAMAP" id="MF_01844">
    <property type="entry name" value="NhaA"/>
    <property type="match status" value="1"/>
</dbReference>
<feature type="transmembrane region" description="Helical" evidence="7">
    <location>
        <begin position="197"/>
        <end position="213"/>
    </location>
</feature>
<dbReference type="NCBIfam" id="TIGR00773">
    <property type="entry name" value="NhaA"/>
    <property type="match status" value="1"/>
</dbReference>
<evidence type="ECO:0000256" key="7">
    <source>
        <dbReference type="HAMAP-Rule" id="MF_01844"/>
    </source>
</evidence>
<feature type="transmembrane region" description="Helical" evidence="7">
    <location>
        <begin position="142"/>
        <end position="161"/>
    </location>
</feature>
<dbReference type="EMBL" id="NPZB01000001">
    <property type="protein sequence ID" value="PNS09180.1"/>
    <property type="molecule type" value="Genomic_DNA"/>
</dbReference>
<keyword evidence="5 7" id="KW-0472">Membrane</keyword>
<keyword evidence="7" id="KW-0813">Transport</keyword>
<keyword evidence="6 7" id="KW-0739">Sodium transport</keyword>
<reference evidence="8 9" key="1">
    <citation type="submission" date="2017-08" db="EMBL/GenBank/DDBJ databases">
        <title>Lysobacter sylvestris genome.</title>
        <authorList>
            <person name="Zhang D.-C."/>
            <person name="Albuquerque L."/>
            <person name="Franca L."/>
            <person name="Froufe H.J.C."/>
            <person name="Barroso C."/>
            <person name="Egas C."/>
            <person name="Da Costa M."/>
            <person name="Margesin R."/>
        </authorList>
    </citation>
    <scope>NUCLEOTIDE SEQUENCE [LARGE SCALE GENOMIC DNA]</scope>
    <source>
        <strain evidence="8 9">AM20-91</strain>
    </source>
</reference>
<evidence type="ECO:0000256" key="1">
    <source>
        <dbReference type="ARBA" id="ARBA00004429"/>
    </source>
</evidence>
<dbReference type="GO" id="GO:0006885">
    <property type="term" value="P:regulation of pH"/>
    <property type="evidence" value="ECO:0007669"/>
    <property type="project" value="UniProtKB-UniRule"/>
</dbReference>
<dbReference type="Proteomes" id="UP000236220">
    <property type="component" value="Unassembled WGS sequence"/>
</dbReference>
<dbReference type="Gene3D" id="1.20.1530.10">
    <property type="entry name" value="Na+/H+ antiporter like domain"/>
    <property type="match status" value="1"/>
</dbReference>
<sequence length="408" mass="42592">MPEPVTKPAPRHMRSRALRALQAFFRLEAAGGMMLIAAATLALVLANSPLQPMYAGWRDLPLPAAFLGLHLPASPLHWINDGLMAVFFLLVALEIKREMVSGQLSGRNSVLLPLVCAFGGMAVPGILYLTLVGSDSAARAGWAIPTATDIAFSLGVLALLGSRVSNSLRLLLSTIAIADDLGAILIIAFFYAGQLSWLALACAVCTWLTMLALNRLGIRAVAPYLLLGVVMWICMLQSGVHATLAGVVTGMMIPHRDDGDEVASGTPLESLEHALHPWVAYAILPLFAFANAGLAMDGMHAGDLLHGIPLAVIAGLAIGKPVGICAGALICHLSRIAKLPAGVSLRALPGLGMLCGIGFTMSLFIASLAFGADHARFDGAVLGVLCGSLLSALLGLAWLRLVAKPADQ</sequence>
<comment type="similarity">
    <text evidence="7">Belongs to the NhaA Na(+)/H(+) (TC 2.A.33) antiporter family.</text>
</comment>
<keyword evidence="7" id="KW-0406">Ion transport</keyword>
<dbReference type="PANTHER" id="PTHR30341:SF0">
    <property type="entry name" value="NA(+)_H(+) ANTIPORTER NHAA"/>
    <property type="match status" value="1"/>
</dbReference>
<organism evidence="8 9">
    <name type="scientific">Solilutibacter silvestris</name>
    <dbReference type="NCBI Taxonomy" id="1645665"/>
    <lineage>
        <taxon>Bacteria</taxon>
        <taxon>Pseudomonadati</taxon>
        <taxon>Pseudomonadota</taxon>
        <taxon>Gammaproteobacteria</taxon>
        <taxon>Lysobacterales</taxon>
        <taxon>Lysobacteraceae</taxon>
        <taxon>Solilutibacter</taxon>
    </lineage>
</organism>
<accession>A0A2K1Q2A1</accession>
<evidence type="ECO:0000256" key="5">
    <source>
        <dbReference type="ARBA" id="ARBA00023136"/>
    </source>
</evidence>
<name>A0A2K1Q2A1_9GAMM</name>
<evidence type="ECO:0000256" key="3">
    <source>
        <dbReference type="ARBA" id="ARBA00022692"/>
    </source>
</evidence>
<dbReference type="AlphaFoldDB" id="A0A2K1Q2A1"/>
<dbReference type="PANTHER" id="PTHR30341">
    <property type="entry name" value="SODIUM ION/PROTON ANTIPORTER NHAA-RELATED"/>
    <property type="match status" value="1"/>
</dbReference>
<feature type="transmembrane region" description="Helical" evidence="7">
    <location>
        <begin position="225"/>
        <end position="253"/>
    </location>
</feature>
<dbReference type="InterPro" id="IPR004670">
    <property type="entry name" value="NhaA"/>
</dbReference>
<keyword evidence="2 7" id="KW-1003">Cell membrane</keyword>
<dbReference type="GO" id="GO:0015385">
    <property type="term" value="F:sodium:proton antiporter activity"/>
    <property type="evidence" value="ECO:0007669"/>
    <property type="project" value="UniProtKB-UniRule"/>
</dbReference>